<dbReference type="EMBL" id="JBBMQS010000003">
    <property type="protein sequence ID" value="MEM5497096.1"/>
    <property type="molecule type" value="Genomic_DNA"/>
</dbReference>
<reference evidence="13 14" key="1">
    <citation type="submission" date="2024-03" db="EMBL/GenBank/DDBJ databases">
        <title>Community enrichment and isolation of bacterial strains for fucoidan degradation.</title>
        <authorList>
            <person name="Sichert A."/>
        </authorList>
    </citation>
    <scope>NUCLEOTIDE SEQUENCE [LARGE SCALE GENOMIC DNA]</scope>
    <source>
        <strain evidence="13 14">AS12</strain>
    </source>
</reference>
<keyword evidence="10" id="KW-0732">Signal</keyword>
<evidence type="ECO:0000256" key="8">
    <source>
        <dbReference type="PROSITE-ProRule" id="PRU01360"/>
    </source>
</evidence>
<proteinExistence type="inferred from homology"/>
<dbReference type="PANTHER" id="PTHR30442:SF0">
    <property type="entry name" value="FE(3+) DICITRATE TRANSPORT PROTEIN FECA"/>
    <property type="match status" value="1"/>
</dbReference>
<dbReference type="InterPro" id="IPR039426">
    <property type="entry name" value="TonB-dep_rcpt-like"/>
</dbReference>
<keyword evidence="3 8" id="KW-1134">Transmembrane beta strand</keyword>
<evidence type="ECO:0000256" key="4">
    <source>
        <dbReference type="ARBA" id="ARBA00022692"/>
    </source>
</evidence>
<keyword evidence="14" id="KW-1185">Reference proteome</keyword>
<evidence type="ECO:0000256" key="3">
    <source>
        <dbReference type="ARBA" id="ARBA00022452"/>
    </source>
</evidence>
<comment type="similarity">
    <text evidence="8 9">Belongs to the TonB-dependent receptor family.</text>
</comment>
<feature type="chain" id="PRO_5047339278" evidence="10">
    <location>
        <begin position="20"/>
        <end position="738"/>
    </location>
</feature>
<evidence type="ECO:0000256" key="5">
    <source>
        <dbReference type="ARBA" id="ARBA00023077"/>
    </source>
</evidence>
<feature type="domain" description="TonB-dependent receptor plug" evidence="12">
    <location>
        <begin position="40"/>
        <end position="150"/>
    </location>
</feature>
<evidence type="ECO:0000256" key="7">
    <source>
        <dbReference type="ARBA" id="ARBA00023237"/>
    </source>
</evidence>
<evidence type="ECO:0000256" key="2">
    <source>
        <dbReference type="ARBA" id="ARBA00022448"/>
    </source>
</evidence>
<dbReference type="PANTHER" id="PTHR30442">
    <property type="entry name" value="IRON III DICITRATE TRANSPORT PROTEIN FECA"/>
    <property type="match status" value="1"/>
</dbReference>
<dbReference type="InterPro" id="IPR000531">
    <property type="entry name" value="Beta-barrel_TonB"/>
</dbReference>
<organism evidence="13 14">
    <name type="scientific">Paraglaciecola mesophila</name>
    <dbReference type="NCBI Taxonomy" id="197222"/>
    <lineage>
        <taxon>Bacteria</taxon>
        <taxon>Pseudomonadati</taxon>
        <taxon>Pseudomonadota</taxon>
        <taxon>Gammaproteobacteria</taxon>
        <taxon>Alteromonadales</taxon>
        <taxon>Alteromonadaceae</taxon>
        <taxon>Paraglaciecola</taxon>
    </lineage>
</organism>
<dbReference type="Gene3D" id="2.170.130.10">
    <property type="entry name" value="TonB-dependent receptor, plug domain"/>
    <property type="match status" value="1"/>
</dbReference>
<protein>
    <submittedName>
        <fullName evidence="13">TonB-dependent receptor</fullName>
    </submittedName>
</protein>
<keyword evidence="5 9" id="KW-0798">TonB box</keyword>
<feature type="domain" description="TonB-dependent receptor-like beta-barrel" evidence="11">
    <location>
        <begin position="240"/>
        <end position="708"/>
    </location>
</feature>
<evidence type="ECO:0000313" key="14">
    <source>
        <dbReference type="Proteomes" id="UP001461163"/>
    </source>
</evidence>
<dbReference type="Gene3D" id="2.40.170.20">
    <property type="entry name" value="TonB-dependent receptor, beta-barrel domain"/>
    <property type="match status" value="1"/>
</dbReference>
<keyword evidence="13" id="KW-0675">Receptor</keyword>
<sequence length="738" mass="80982">MKRTLLATAIATTMFTAVAQETPNSRAIETVTIYGNQLKAQEATGAAQYIGEQDLEKFAYTDIQRIIRQAPGVSLQVEDGYGLRPNISIRGVATERSGRITLLEDNVLIAPAPYSAPSAYYFPTAGRMSAFEVVKGPAAITQGPYTIGGAINMISTPIPSTQSGQVTLEAGQDATYRAHATIGGQNNNGFGYLLEAHQWQSDGFQDIDRSSNDTGLDVTDVTMKLAYAPRDSRHSVELKLQYTDQDSEQSYLGLTDADFANNAQRRYGLSALDNISTEHTQVMLNYAFEINKDLHFTTVAYNNTHERDWFKTEGIDLDGSENAQDFSRTSWSDVVNAINSNEAIGDTSVAMLQGILDASVNTEVGSIQLRSNSREYYSRGIQFGLNWNKQLGEAKHHIEMGVRLHEDEEDRLQRNSTYQQVDGQLLLSDLGELGNAGNRVQDADALALHVYDRIELGDWVFTPGLRFEDISQSRTRYTNGAERVFRDDRENDTTVLLPGLGVLYKVDGNLNLIAGAHKGFTAPSNSPGAKEEEAVNYELGFRYNNNALNAELVYFLSDYDNIVGVCTASSGSNCEIGDAFNGDAATVQGIEFLLKTELGQVNGVRIPFNLTYSYIDSEFDTDISGTDFFGDVSAGDSIPYIPENQGQITIGLEGDKWTTYLNAVYVDGVCTRASCGGFEVTDSSFILDLSGSYNVSNDLRVFARIENLTDQEDIVSRQPYGARPNKSRTASVGVTYSF</sequence>
<dbReference type="SUPFAM" id="SSF56935">
    <property type="entry name" value="Porins"/>
    <property type="match status" value="1"/>
</dbReference>
<dbReference type="PROSITE" id="PS52016">
    <property type="entry name" value="TONB_DEPENDENT_REC_3"/>
    <property type="match status" value="1"/>
</dbReference>
<dbReference type="Pfam" id="PF00593">
    <property type="entry name" value="TonB_dep_Rec_b-barrel"/>
    <property type="match status" value="1"/>
</dbReference>
<feature type="signal peptide" evidence="10">
    <location>
        <begin position="1"/>
        <end position="19"/>
    </location>
</feature>
<keyword evidence="4 8" id="KW-0812">Transmembrane</keyword>
<evidence type="ECO:0000256" key="9">
    <source>
        <dbReference type="RuleBase" id="RU003357"/>
    </source>
</evidence>
<dbReference type="Proteomes" id="UP001461163">
    <property type="component" value="Unassembled WGS sequence"/>
</dbReference>
<keyword evidence="7 8" id="KW-0998">Cell outer membrane</keyword>
<comment type="subcellular location">
    <subcellularLocation>
        <location evidence="1 8">Cell outer membrane</location>
        <topology evidence="1 8">Multi-pass membrane protein</topology>
    </subcellularLocation>
</comment>
<gene>
    <name evidence="13" type="ORF">WNY77_06795</name>
</gene>
<evidence type="ECO:0000256" key="6">
    <source>
        <dbReference type="ARBA" id="ARBA00023136"/>
    </source>
</evidence>
<comment type="caution">
    <text evidence="13">The sequence shown here is derived from an EMBL/GenBank/DDBJ whole genome shotgun (WGS) entry which is preliminary data.</text>
</comment>
<dbReference type="Pfam" id="PF07715">
    <property type="entry name" value="Plug"/>
    <property type="match status" value="1"/>
</dbReference>
<evidence type="ECO:0000256" key="10">
    <source>
        <dbReference type="SAM" id="SignalP"/>
    </source>
</evidence>
<evidence type="ECO:0000259" key="12">
    <source>
        <dbReference type="Pfam" id="PF07715"/>
    </source>
</evidence>
<keyword evidence="2 8" id="KW-0813">Transport</keyword>
<dbReference type="InterPro" id="IPR037066">
    <property type="entry name" value="Plug_dom_sf"/>
</dbReference>
<evidence type="ECO:0000259" key="11">
    <source>
        <dbReference type="Pfam" id="PF00593"/>
    </source>
</evidence>
<name>A0ABU9ST85_9ALTE</name>
<dbReference type="InterPro" id="IPR012910">
    <property type="entry name" value="Plug_dom"/>
</dbReference>
<accession>A0ABU9ST85</accession>
<dbReference type="RefSeq" id="WP_342881263.1">
    <property type="nucleotide sequence ID" value="NZ_JBBMQS010000003.1"/>
</dbReference>
<evidence type="ECO:0000313" key="13">
    <source>
        <dbReference type="EMBL" id="MEM5497096.1"/>
    </source>
</evidence>
<dbReference type="InterPro" id="IPR036942">
    <property type="entry name" value="Beta-barrel_TonB_sf"/>
</dbReference>
<evidence type="ECO:0000256" key="1">
    <source>
        <dbReference type="ARBA" id="ARBA00004571"/>
    </source>
</evidence>
<keyword evidence="6 8" id="KW-0472">Membrane</keyword>